<sequence length="473" mass="53206">MTTTNTKFLQQQRLHEKTVREFVEQQGGVFLALSEDSVFVNNLRGAAYKHLALRAGAVRSFSGREHLIRELKEVIKNRNKPLIFVERETDSVSNADFIKFLRANIPDIFILVLTTEIAKEHLILFLEMGANSCITKPISIDQLIEKIAFTVKPPTQLVALIERGKKLMFLKEYEKALKIATKVLEVKPNSPAGLMLKGDSLKALGKRKDALVAYRQASDMAEMYLEPLKKLADYYNEEGDDQRELVYLDQLDQLSPLNIDRKMSIGRINANLGNFEKAEEVFDQVVRLTNRDAKTRVASVSKNIGEYLTQKNAKLAEKYLTHSLRTKRNMISKSDMETFNTLGIALRNQGKWQEAVKNYMSALTIAPNEANLHYNMSLAYTDGEDFAHAAEHMDEATRLDPTLGEDNDIVSYNIGYAFLRVKQVQKSGKYLTMALKLNPQNEDAQGALAKLRVLATEMAAAAKAAAAQKAQQG</sequence>
<dbReference type="SMART" id="SM00028">
    <property type="entry name" value="TPR"/>
    <property type="match status" value="6"/>
</dbReference>
<keyword evidence="1" id="KW-0677">Repeat</keyword>
<dbReference type="InterPro" id="IPR001789">
    <property type="entry name" value="Sig_transdc_resp-reg_receiver"/>
</dbReference>
<organism evidence="6 7">
    <name type="scientific">Desulfocurvibacter africanus PCS</name>
    <dbReference type="NCBI Taxonomy" id="1262666"/>
    <lineage>
        <taxon>Bacteria</taxon>
        <taxon>Pseudomonadati</taxon>
        <taxon>Thermodesulfobacteriota</taxon>
        <taxon>Desulfovibrionia</taxon>
        <taxon>Desulfovibrionales</taxon>
        <taxon>Desulfovibrionaceae</taxon>
        <taxon>Desulfocurvibacter</taxon>
    </lineage>
</organism>
<dbReference type="Gene3D" id="3.40.50.2300">
    <property type="match status" value="1"/>
</dbReference>
<dbReference type="GO" id="GO:0000160">
    <property type="term" value="P:phosphorelay signal transduction system"/>
    <property type="evidence" value="ECO:0007669"/>
    <property type="project" value="InterPro"/>
</dbReference>
<evidence type="ECO:0000256" key="1">
    <source>
        <dbReference type="ARBA" id="ARBA00022737"/>
    </source>
</evidence>
<dbReference type="SUPFAM" id="SSF52172">
    <property type="entry name" value="CheY-like"/>
    <property type="match status" value="1"/>
</dbReference>
<evidence type="ECO:0000256" key="2">
    <source>
        <dbReference type="ARBA" id="ARBA00022803"/>
    </source>
</evidence>
<comment type="caution">
    <text evidence="3">Lacks conserved residue(s) required for the propagation of feature annotation.</text>
</comment>
<dbReference type="PROSITE" id="PS50110">
    <property type="entry name" value="RESPONSE_REGULATORY"/>
    <property type="match status" value="1"/>
</dbReference>
<dbReference type="PROSITE" id="PS50005">
    <property type="entry name" value="TPR"/>
    <property type="match status" value="5"/>
</dbReference>
<protein>
    <submittedName>
        <fullName evidence="6">Response regulator receiver domain protein,tetratricopeptide repeat protein</fullName>
    </submittedName>
</protein>
<feature type="repeat" description="TPR" evidence="4">
    <location>
        <begin position="370"/>
        <end position="403"/>
    </location>
</feature>
<dbReference type="Pfam" id="PF13181">
    <property type="entry name" value="TPR_8"/>
    <property type="match status" value="1"/>
</dbReference>
<feature type="repeat" description="TPR" evidence="4">
    <location>
        <begin position="259"/>
        <end position="292"/>
    </location>
</feature>
<dbReference type="AlphaFoldDB" id="M5PSB3"/>
<dbReference type="PATRIC" id="fig|1262666.3.peg.2165"/>
<keyword evidence="2 4" id="KW-0802">TPR repeat</keyword>
<proteinExistence type="predicted"/>
<name>M5PSB3_DESAF</name>
<feature type="repeat" description="TPR" evidence="4">
    <location>
        <begin position="408"/>
        <end position="441"/>
    </location>
</feature>
<gene>
    <name evidence="6" type="ORF">PCS_02136</name>
</gene>
<dbReference type="InterPro" id="IPR051685">
    <property type="entry name" value="Ycf3/AcsC/BcsC/TPR_MFPF"/>
</dbReference>
<dbReference type="OrthoDB" id="5469194at2"/>
<reference evidence="6 7" key="1">
    <citation type="journal article" date="2013" name="Genome Announc.">
        <title>Draft Genome Sequence for Desulfovibrio africanus Strain PCS.</title>
        <authorList>
            <person name="Brown S.D."/>
            <person name="Utturkar S.M."/>
            <person name="Arkin A.P."/>
            <person name="Deutschbauer A.M."/>
            <person name="Elias D.A."/>
            <person name="Hazen T.C."/>
            <person name="Chakraborty R."/>
        </authorList>
    </citation>
    <scope>NUCLEOTIDE SEQUENCE [LARGE SCALE GENOMIC DNA]</scope>
    <source>
        <strain evidence="6 7">PCS</strain>
    </source>
</reference>
<evidence type="ECO:0000259" key="5">
    <source>
        <dbReference type="PROSITE" id="PS50110"/>
    </source>
</evidence>
<dbReference type="PANTHER" id="PTHR44943">
    <property type="entry name" value="CELLULOSE SYNTHASE OPERON PROTEIN C"/>
    <property type="match status" value="1"/>
</dbReference>
<feature type="repeat" description="TPR" evidence="4">
    <location>
        <begin position="336"/>
        <end position="369"/>
    </location>
</feature>
<comment type="caution">
    <text evidence="6">The sequence shown here is derived from an EMBL/GenBank/DDBJ whole genome shotgun (WGS) entry which is preliminary data.</text>
</comment>
<feature type="domain" description="Response regulatory" evidence="5">
    <location>
        <begin position="30"/>
        <end position="151"/>
    </location>
</feature>
<evidence type="ECO:0000256" key="4">
    <source>
        <dbReference type="PROSITE-ProRule" id="PRU00339"/>
    </source>
</evidence>
<evidence type="ECO:0000256" key="3">
    <source>
        <dbReference type="PROSITE-ProRule" id="PRU00169"/>
    </source>
</evidence>
<dbReference type="InterPro" id="IPR011006">
    <property type="entry name" value="CheY-like_superfamily"/>
</dbReference>
<dbReference type="PANTHER" id="PTHR44943:SF8">
    <property type="entry name" value="TPR REPEAT-CONTAINING PROTEIN MJ0263"/>
    <property type="match status" value="1"/>
</dbReference>
<dbReference type="InterPro" id="IPR011990">
    <property type="entry name" value="TPR-like_helical_dom_sf"/>
</dbReference>
<dbReference type="SUPFAM" id="SSF48452">
    <property type="entry name" value="TPR-like"/>
    <property type="match status" value="1"/>
</dbReference>
<evidence type="ECO:0000313" key="6">
    <source>
        <dbReference type="EMBL" id="EMG36999.1"/>
    </source>
</evidence>
<dbReference type="Pfam" id="PF13414">
    <property type="entry name" value="TPR_11"/>
    <property type="match status" value="1"/>
</dbReference>
<dbReference type="Gene3D" id="1.25.40.10">
    <property type="entry name" value="Tetratricopeptide repeat domain"/>
    <property type="match status" value="2"/>
</dbReference>
<dbReference type="EMBL" id="AOSV01000021">
    <property type="protein sequence ID" value="EMG36999.1"/>
    <property type="molecule type" value="Genomic_DNA"/>
</dbReference>
<feature type="repeat" description="TPR" evidence="4">
    <location>
        <begin position="157"/>
        <end position="190"/>
    </location>
</feature>
<evidence type="ECO:0000313" key="7">
    <source>
        <dbReference type="Proteomes" id="UP000011922"/>
    </source>
</evidence>
<dbReference type="Proteomes" id="UP000011922">
    <property type="component" value="Unassembled WGS sequence"/>
</dbReference>
<dbReference type="RefSeq" id="WP_005987015.1">
    <property type="nucleotide sequence ID" value="NZ_AOSV01000021.1"/>
</dbReference>
<accession>M5PSB3</accession>
<dbReference type="InterPro" id="IPR019734">
    <property type="entry name" value="TPR_rpt"/>
</dbReference>